<keyword evidence="4" id="KW-1185">Reference proteome</keyword>
<dbReference type="GO" id="GO:0016787">
    <property type="term" value="F:hydrolase activity"/>
    <property type="evidence" value="ECO:0007669"/>
    <property type="project" value="UniProtKB-KW"/>
</dbReference>
<evidence type="ECO:0000313" key="3">
    <source>
        <dbReference type="EMBL" id="MBC5834677.1"/>
    </source>
</evidence>
<dbReference type="SUPFAM" id="SSF53474">
    <property type="entry name" value="alpha/beta-Hydrolases"/>
    <property type="match status" value="1"/>
</dbReference>
<reference evidence="3 4" key="1">
    <citation type="submission" date="2020-08" db="EMBL/GenBank/DDBJ databases">
        <title>Description of novel Flavobacterium F-408 isolate.</title>
        <authorList>
            <person name="Saticioglu I.B."/>
            <person name="Duman M."/>
            <person name="Altun S."/>
        </authorList>
    </citation>
    <scope>NUCLEOTIDE SEQUENCE [LARGE SCALE GENOMIC DNA]</scope>
    <source>
        <strain evidence="3 4">F-408</strain>
    </source>
</reference>
<keyword evidence="1" id="KW-0732">Signal</keyword>
<protein>
    <submittedName>
        <fullName evidence="3">Alpha/beta hydrolase</fullName>
    </submittedName>
</protein>
<dbReference type="RefSeq" id="WP_166127571.1">
    <property type="nucleotide sequence ID" value="NZ_JAANOQ010000004.1"/>
</dbReference>
<dbReference type="PANTHER" id="PTHR43265">
    <property type="entry name" value="ESTERASE ESTD"/>
    <property type="match status" value="1"/>
</dbReference>
<name>A0ABR7IYQ0_9FLAO</name>
<comment type="caution">
    <text evidence="3">The sequence shown here is derived from an EMBL/GenBank/DDBJ whole genome shotgun (WGS) entry which is preliminary data.</text>
</comment>
<dbReference type="PANTHER" id="PTHR43265:SF1">
    <property type="entry name" value="ESTERASE ESTD"/>
    <property type="match status" value="1"/>
</dbReference>
<dbReference type="Proteomes" id="UP000605990">
    <property type="component" value="Unassembled WGS sequence"/>
</dbReference>
<feature type="chain" id="PRO_5047012890" evidence="1">
    <location>
        <begin position="20"/>
        <end position="345"/>
    </location>
</feature>
<dbReference type="InterPro" id="IPR029058">
    <property type="entry name" value="AB_hydrolase_fold"/>
</dbReference>
<proteinExistence type="predicted"/>
<feature type="domain" description="Serine aminopeptidase S33" evidence="2">
    <location>
        <begin position="63"/>
        <end position="322"/>
    </location>
</feature>
<evidence type="ECO:0000313" key="4">
    <source>
        <dbReference type="Proteomes" id="UP000605990"/>
    </source>
</evidence>
<organism evidence="3 4">
    <name type="scientific">Flavobacterium bernardetii</name>
    <dbReference type="NCBI Taxonomy" id="2813823"/>
    <lineage>
        <taxon>Bacteria</taxon>
        <taxon>Pseudomonadati</taxon>
        <taxon>Bacteroidota</taxon>
        <taxon>Flavobacteriia</taxon>
        <taxon>Flavobacteriales</taxon>
        <taxon>Flavobacteriaceae</taxon>
        <taxon>Flavobacterium</taxon>
    </lineage>
</organism>
<sequence length="345" mass="39626">MNKLKVLVIVLFLSNVSFGQEMFDHEKKIQNIENYNSIDLEFTNSKDKIKLYGTLVEPKSQYDKILIIVPGAGMDTRNSHYLLTESLLEKNIAVFRYDERGVGKSEGDFNFANYTITDMANDLTVIFDSIKNNSSFSTKKIGLLGHSLGGLVTMSLVEKGFKPDFLIQWATPVQKHAEFLKYQLETGMNKFENELILDSLEKKIEVMTIFQNSFGGTSIENTWKEDLIISKEALKKAKEIGYTSKNYKRFYYCNFASVRHLLKKDFEIIYAKSEIPILYIIGTNDIFIDSTAEVNKLKSFQNSKVKIVVLDGFNHYLTKEKQLKGPTYEIDNLAKDEIINWVVNQ</sequence>
<accession>A0ABR7IYQ0</accession>
<evidence type="ECO:0000256" key="1">
    <source>
        <dbReference type="SAM" id="SignalP"/>
    </source>
</evidence>
<dbReference type="InterPro" id="IPR053145">
    <property type="entry name" value="AB_hydrolase_Est10"/>
</dbReference>
<dbReference type="Pfam" id="PF12146">
    <property type="entry name" value="Hydrolase_4"/>
    <property type="match status" value="1"/>
</dbReference>
<gene>
    <name evidence="3" type="ORF">H8R27_07245</name>
</gene>
<keyword evidence="3" id="KW-0378">Hydrolase</keyword>
<evidence type="ECO:0000259" key="2">
    <source>
        <dbReference type="Pfam" id="PF12146"/>
    </source>
</evidence>
<dbReference type="EMBL" id="JACRUN010000003">
    <property type="protein sequence ID" value="MBC5834677.1"/>
    <property type="molecule type" value="Genomic_DNA"/>
</dbReference>
<dbReference type="InterPro" id="IPR022742">
    <property type="entry name" value="Hydrolase_4"/>
</dbReference>
<dbReference type="Gene3D" id="3.40.50.1820">
    <property type="entry name" value="alpha/beta hydrolase"/>
    <property type="match status" value="1"/>
</dbReference>
<feature type="signal peptide" evidence="1">
    <location>
        <begin position="1"/>
        <end position="19"/>
    </location>
</feature>